<comment type="caution">
    <text evidence="3">The sequence shown here is derived from an EMBL/GenBank/DDBJ whole genome shotgun (WGS) entry which is preliminary data.</text>
</comment>
<dbReference type="RefSeq" id="WP_128767511.1">
    <property type="nucleotide sequence ID" value="NZ_RXOC01000001.1"/>
</dbReference>
<dbReference type="AlphaFoldDB" id="A0A4Q0MH71"/>
<feature type="signal peptide" evidence="1">
    <location>
        <begin position="1"/>
        <end position="19"/>
    </location>
</feature>
<dbReference type="Proteomes" id="UP000290848">
    <property type="component" value="Unassembled WGS sequence"/>
</dbReference>
<proteinExistence type="predicted"/>
<evidence type="ECO:0000259" key="2">
    <source>
        <dbReference type="Pfam" id="PF12969"/>
    </source>
</evidence>
<dbReference type="Gene3D" id="2.60.40.3140">
    <property type="match status" value="1"/>
</dbReference>
<feature type="chain" id="PRO_5020873216" evidence="1">
    <location>
        <begin position="20"/>
        <end position="633"/>
    </location>
</feature>
<dbReference type="Gene3D" id="2.60.120.1130">
    <property type="match status" value="1"/>
</dbReference>
<accession>A0A4Q0MH71</accession>
<protein>
    <submittedName>
        <fullName evidence="3">DUF3857 domain-containing protein</fullName>
    </submittedName>
</protein>
<organism evidence="3 4">
    <name type="scientific">Arcticibacter tournemirensis</name>
    <dbReference type="NCBI Taxonomy" id="699437"/>
    <lineage>
        <taxon>Bacteria</taxon>
        <taxon>Pseudomonadati</taxon>
        <taxon>Bacteroidota</taxon>
        <taxon>Sphingobacteriia</taxon>
        <taxon>Sphingobacteriales</taxon>
        <taxon>Sphingobacteriaceae</taxon>
        <taxon>Arcticibacter</taxon>
    </lineage>
</organism>
<dbReference type="SUPFAM" id="SSF54001">
    <property type="entry name" value="Cysteine proteinases"/>
    <property type="match status" value="1"/>
</dbReference>
<sequence length="633" mass="72675">MIRFAIAFVALFSYNVAFGQENYAVSAIPKTLLSRASAVIRNDELTIQVNGLDDVTRHRKTAVTILNSAGDDESQIVLFYDKNNQIKSLKGIIYNEFGLPSGKFGEKDFKDMSAVSDGTLYQDDRVKVFEPAQTTYPYTIVYEYEMKSKQSLFFPRWKPVTSTGVSIEKSSLRFICPLDFTLRHQEINYPGKPEESTGKDTRMFTWQVKDVQAIRSEPFSPDPERFMTSVKLAPESFAYRGLKGRFSNWTEYGKWMYENLLREREALPETTKLFINELVKDIPDPKARAKKIYTYMQDKTRYISVQIGIGGFQPYPAADVDRLSYGDCKGLVNYTRALLKAVNIESYYCIVNSGSFKKDVSTDFASINDGDHIILCLPFKNDTTWLECTNKRIPFGFLGDFTDDRLVLACTPDGGKLLRTPKFTYSDNRQTRKASFSLEENGNLKGSITTRFEGTQYDNHDILEEEPFKEQVKHLAKLYSIPNFDIHSLEFKKEKDVKPVTIENINFSSREYASLSNGRMYLSMNVLNKENHTIPDIRNRTNLVYINRGFLDEDEYIFEIPAKLKAEHIPGNTVIEKPFGKYSAVISIKGNVITYHRTLQFNEGTYPKEQYSDLAKFYQDIVEADNSRLVLKL</sequence>
<feature type="domain" description="DUF3857" evidence="2">
    <location>
        <begin position="55"/>
        <end position="214"/>
    </location>
</feature>
<dbReference type="Gene3D" id="3.10.620.30">
    <property type="match status" value="1"/>
</dbReference>
<evidence type="ECO:0000256" key="1">
    <source>
        <dbReference type="SAM" id="SignalP"/>
    </source>
</evidence>
<dbReference type="EMBL" id="RXOC01000001">
    <property type="protein sequence ID" value="RXF72326.1"/>
    <property type="molecule type" value="Genomic_DNA"/>
</dbReference>
<dbReference type="InterPro" id="IPR024618">
    <property type="entry name" value="DUF3857"/>
</dbReference>
<dbReference type="InterPro" id="IPR038765">
    <property type="entry name" value="Papain-like_cys_pep_sf"/>
</dbReference>
<evidence type="ECO:0000313" key="4">
    <source>
        <dbReference type="Proteomes" id="UP000290848"/>
    </source>
</evidence>
<gene>
    <name evidence="3" type="ORF">EKH83_00950</name>
</gene>
<dbReference type="Pfam" id="PF12969">
    <property type="entry name" value="DUF3857"/>
    <property type="match status" value="1"/>
</dbReference>
<name>A0A4Q0MH71_9SPHI</name>
<keyword evidence="1" id="KW-0732">Signal</keyword>
<evidence type="ECO:0000313" key="3">
    <source>
        <dbReference type="EMBL" id="RXF72326.1"/>
    </source>
</evidence>
<reference evidence="3 4" key="1">
    <citation type="submission" date="2018-12" db="EMBL/GenBank/DDBJ databases">
        <title>The Draft Genome Sequence of the Soil Bacterium Pedobacter tournemirensis R1.</title>
        <authorList>
            <person name="He J."/>
        </authorList>
    </citation>
    <scope>NUCLEOTIDE SEQUENCE [LARGE SCALE GENOMIC DNA]</scope>
    <source>
        <strain evidence="3 4">R1</strain>
    </source>
</reference>